<feature type="compositionally biased region" description="Low complexity" evidence="1">
    <location>
        <begin position="12"/>
        <end position="22"/>
    </location>
</feature>
<dbReference type="Gene3D" id="3.40.50.10680">
    <property type="entry name" value="CofD-like domains"/>
    <property type="match status" value="1"/>
</dbReference>
<accession>A0A9E7JW86</accession>
<keyword evidence="3" id="KW-1185">Reference proteome</keyword>
<dbReference type="GO" id="GO:0043743">
    <property type="term" value="F:LPPG:FO 2-phospho-L-lactate transferase activity"/>
    <property type="evidence" value="ECO:0007669"/>
    <property type="project" value="InterPro"/>
</dbReference>
<dbReference type="AlphaFoldDB" id="A0A9E7JW86"/>
<dbReference type="PANTHER" id="PTHR31240">
    <property type="entry name" value="MATERNAL EFFECT EMBRYO ARREST 18"/>
    <property type="match status" value="1"/>
</dbReference>
<evidence type="ECO:0000313" key="3">
    <source>
        <dbReference type="Proteomes" id="UP001055439"/>
    </source>
</evidence>
<dbReference type="CDD" id="cd07187">
    <property type="entry name" value="YvcK_like"/>
    <property type="match status" value="1"/>
</dbReference>
<sequence>MVAGGLLGGPAPSRTPFLRSSSPRPPLPSPSSSPSVAARSIPRPSVVPMAASHCSSGTSPRGADASSPSSSPNLVDPPSLLVFSGGTAFNGVVEELKKLTTRVAHVLPVSDDGGSTAEIVRVLGGPAVGDIRSRCLRLSDESTSEALAVRKLLGHRLSLDAAEAKSEWYQIVEGEHCLWDGVSRPYGETIRAFLAFSNIRYFNALMNLSVSAMAGRHIGNFFFAGARIFFQSLDAAVFLFSRVSDIPTESLVLPVISTNDRLTLGCELWDGSIIRGQNEISHPTNGCMEPINKDCASSLRLPSGIKRVFYMSSEGCNLLHEVFPAANPTVLEQLKKVDCVVYAMGSLFTSICPSLVLQGIGEIIASRSIPKVLLLNGSHDRETTGLSASGFVTAITDALNRTYGDPGKSLKNTPSDYINSLLVPRDGQILIDVQCLATQGIFHVVPVGSIHDPKVGTIFEPKSLMKALADLICQQAHKKFTMDVSFRAF</sequence>
<evidence type="ECO:0000313" key="2">
    <source>
        <dbReference type="EMBL" id="URD95668.1"/>
    </source>
</evidence>
<dbReference type="InterPro" id="IPR002882">
    <property type="entry name" value="CofD"/>
</dbReference>
<proteinExistence type="predicted"/>
<gene>
    <name evidence="2" type="ORF">MUK42_31601</name>
</gene>
<dbReference type="OrthoDB" id="10267139at2759"/>
<dbReference type="InterPro" id="IPR038136">
    <property type="entry name" value="CofD-like_dom_sf"/>
</dbReference>
<evidence type="ECO:0000256" key="1">
    <source>
        <dbReference type="SAM" id="MobiDB-lite"/>
    </source>
</evidence>
<dbReference type="Proteomes" id="UP001055439">
    <property type="component" value="Chromosome 4"/>
</dbReference>
<name>A0A9E7JW86_9LILI</name>
<reference evidence="2" key="1">
    <citation type="submission" date="2022-05" db="EMBL/GenBank/DDBJ databases">
        <title>The Musa troglodytarum L. genome provides insights into the mechanism of non-climacteric behaviour and enrichment of carotenoids.</title>
        <authorList>
            <person name="Wang J."/>
        </authorList>
    </citation>
    <scope>NUCLEOTIDE SEQUENCE</scope>
    <source>
        <tissue evidence="2">Leaf</tissue>
    </source>
</reference>
<dbReference type="PANTHER" id="PTHR31240:SF0">
    <property type="entry name" value="MATERNAL EFFECT EMBRYO ARREST 18"/>
    <property type="match status" value="1"/>
</dbReference>
<dbReference type="EMBL" id="CP097506">
    <property type="protein sequence ID" value="URD95668.1"/>
    <property type="molecule type" value="Genomic_DNA"/>
</dbReference>
<dbReference type="Pfam" id="PF01933">
    <property type="entry name" value="CofD"/>
    <property type="match status" value="1"/>
</dbReference>
<organism evidence="2 3">
    <name type="scientific">Musa troglodytarum</name>
    <name type="common">fe'i banana</name>
    <dbReference type="NCBI Taxonomy" id="320322"/>
    <lineage>
        <taxon>Eukaryota</taxon>
        <taxon>Viridiplantae</taxon>
        <taxon>Streptophyta</taxon>
        <taxon>Embryophyta</taxon>
        <taxon>Tracheophyta</taxon>
        <taxon>Spermatophyta</taxon>
        <taxon>Magnoliopsida</taxon>
        <taxon>Liliopsida</taxon>
        <taxon>Zingiberales</taxon>
        <taxon>Musaceae</taxon>
        <taxon>Musa</taxon>
    </lineage>
</organism>
<protein>
    <submittedName>
        <fullName evidence="2">Uncharacterized protein family UPF0052</fullName>
    </submittedName>
</protein>
<dbReference type="SUPFAM" id="SSF142338">
    <property type="entry name" value="CofD-like"/>
    <property type="match status" value="1"/>
</dbReference>
<feature type="region of interest" description="Disordered" evidence="1">
    <location>
        <begin position="1"/>
        <end position="73"/>
    </location>
</feature>
<feature type="compositionally biased region" description="Low complexity" evidence="1">
    <location>
        <begin position="32"/>
        <end position="44"/>
    </location>
</feature>